<proteinExistence type="predicted"/>
<reference evidence="2 3" key="1">
    <citation type="submission" date="2015-09" db="EMBL/GenBank/DDBJ databases">
        <authorList>
            <consortium name="Swine Surveillance"/>
        </authorList>
    </citation>
    <scope>NUCLEOTIDE SEQUENCE [LARGE SCALE GENOMIC DNA]</scope>
    <source>
        <strain evidence="2 3">CECT 8383</strain>
    </source>
</reference>
<accession>A0A0P1GRK3</accession>
<sequence length="68" mass="7624">MDLLHIALSAYVVTTIFALAMTYKEQKQSGHVTPVFALIGACSCIIWPLVGAFMAFWQWTTARNVSRF</sequence>
<dbReference type="Proteomes" id="UP000051681">
    <property type="component" value="Unassembled WGS sequence"/>
</dbReference>
<dbReference type="OrthoDB" id="7876119at2"/>
<feature type="transmembrane region" description="Helical" evidence="1">
    <location>
        <begin position="6"/>
        <end position="23"/>
    </location>
</feature>
<organism evidence="2 3">
    <name type="scientific">Thalassovita mediterranea</name>
    <dbReference type="NCBI Taxonomy" id="340021"/>
    <lineage>
        <taxon>Bacteria</taxon>
        <taxon>Pseudomonadati</taxon>
        <taxon>Pseudomonadota</taxon>
        <taxon>Alphaproteobacteria</taxon>
        <taxon>Rhodobacterales</taxon>
        <taxon>Roseobacteraceae</taxon>
        <taxon>Thalassovita</taxon>
    </lineage>
</organism>
<protein>
    <submittedName>
        <fullName evidence="2">Uncharacterized protein</fullName>
    </submittedName>
</protein>
<evidence type="ECO:0000313" key="2">
    <source>
        <dbReference type="EMBL" id="CUH85108.1"/>
    </source>
</evidence>
<evidence type="ECO:0000256" key="1">
    <source>
        <dbReference type="SAM" id="Phobius"/>
    </source>
</evidence>
<dbReference type="AlphaFoldDB" id="A0A0P1GRK3"/>
<dbReference type="EMBL" id="CYSF01000012">
    <property type="protein sequence ID" value="CUH85108.1"/>
    <property type="molecule type" value="Genomic_DNA"/>
</dbReference>
<keyword evidence="1" id="KW-1133">Transmembrane helix</keyword>
<keyword evidence="1" id="KW-0812">Transmembrane</keyword>
<name>A0A0P1GRK3_9RHOB</name>
<feature type="transmembrane region" description="Helical" evidence="1">
    <location>
        <begin position="35"/>
        <end position="59"/>
    </location>
</feature>
<keyword evidence="3" id="KW-1185">Reference proteome</keyword>
<dbReference type="RefSeq" id="WP_058319187.1">
    <property type="nucleotide sequence ID" value="NZ_CYSF01000012.1"/>
</dbReference>
<keyword evidence="1" id="KW-0472">Membrane</keyword>
<evidence type="ECO:0000313" key="3">
    <source>
        <dbReference type="Proteomes" id="UP000051681"/>
    </source>
</evidence>
<gene>
    <name evidence="2" type="ORF">TM5383_02335</name>
</gene>